<accession>A0A9P8P2K4</accession>
<reference evidence="1" key="1">
    <citation type="journal article" date="2021" name="Open Biol.">
        <title>Shared evolutionary footprints suggest mitochondrial oxidative damage underlies multiple complex I losses in fungi.</title>
        <authorList>
            <person name="Schikora-Tamarit M.A."/>
            <person name="Marcet-Houben M."/>
            <person name="Nosek J."/>
            <person name="Gabaldon T."/>
        </authorList>
    </citation>
    <scope>NUCLEOTIDE SEQUENCE</scope>
    <source>
        <strain evidence="1">CBS6075</strain>
    </source>
</reference>
<keyword evidence="2" id="KW-1185">Reference proteome</keyword>
<gene>
    <name evidence="1" type="ORF">OGAPHI_004925</name>
</gene>
<sequence>MTHFHPKPSFTNPASIGAICQQRNQINRSFTVLLSKRHHDEISNTQEQKTVPGTVVELIDGDVDVWISSNICQNRVNAASRNTTSKDVNHHTEHGQPFTASAPVQRIIRIVGRCRNQHNTLFSLDSVFGVVQVNQMRGSWNR</sequence>
<dbReference type="RefSeq" id="XP_046059860.1">
    <property type="nucleotide sequence ID" value="XM_046206055.1"/>
</dbReference>
<name>A0A9P8P2K4_9ASCO</name>
<dbReference type="EMBL" id="JAEUBE010000366">
    <property type="protein sequence ID" value="KAH3663524.1"/>
    <property type="molecule type" value="Genomic_DNA"/>
</dbReference>
<organism evidence="1 2">
    <name type="scientific">Ogataea philodendri</name>
    <dbReference type="NCBI Taxonomy" id="1378263"/>
    <lineage>
        <taxon>Eukaryota</taxon>
        <taxon>Fungi</taxon>
        <taxon>Dikarya</taxon>
        <taxon>Ascomycota</taxon>
        <taxon>Saccharomycotina</taxon>
        <taxon>Pichiomycetes</taxon>
        <taxon>Pichiales</taxon>
        <taxon>Pichiaceae</taxon>
        <taxon>Ogataea</taxon>
    </lineage>
</organism>
<evidence type="ECO:0000313" key="2">
    <source>
        <dbReference type="Proteomes" id="UP000769157"/>
    </source>
</evidence>
<evidence type="ECO:0000313" key="1">
    <source>
        <dbReference type="EMBL" id="KAH3663524.1"/>
    </source>
</evidence>
<reference evidence="1" key="2">
    <citation type="submission" date="2021-01" db="EMBL/GenBank/DDBJ databases">
        <authorList>
            <person name="Schikora-Tamarit M.A."/>
        </authorList>
    </citation>
    <scope>NUCLEOTIDE SEQUENCE</scope>
    <source>
        <strain evidence="1">CBS6075</strain>
    </source>
</reference>
<dbReference type="AlphaFoldDB" id="A0A9P8P2K4"/>
<dbReference type="Proteomes" id="UP000769157">
    <property type="component" value="Unassembled WGS sequence"/>
</dbReference>
<dbReference type="GeneID" id="70236889"/>
<proteinExistence type="predicted"/>
<comment type="caution">
    <text evidence="1">The sequence shown here is derived from an EMBL/GenBank/DDBJ whole genome shotgun (WGS) entry which is preliminary data.</text>
</comment>
<protein>
    <submittedName>
        <fullName evidence="1">Uncharacterized protein</fullName>
    </submittedName>
</protein>